<keyword evidence="3" id="KW-1185">Reference proteome</keyword>
<reference evidence="2 3" key="1">
    <citation type="journal article" date="2024" name="Front Chem Biol">
        <title>Unveiling the potential of Daldinia eschscholtzii MFLUCC 19-0629 through bioactivity and bioinformatics studies for enhanced sustainable agriculture production.</title>
        <authorList>
            <person name="Brooks S."/>
            <person name="Weaver J.A."/>
            <person name="Klomchit A."/>
            <person name="Alharthi S.A."/>
            <person name="Onlamun T."/>
            <person name="Nurani R."/>
            <person name="Vong T.K."/>
            <person name="Alberti F."/>
            <person name="Greco C."/>
        </authorList>
    </citation>
    <scope>NUCLEOTIDE SEQUENCE [LARGE SCALE GENOMIC DNA]</scope>
    <source>
        <strain evidence="2">MFLUCC 19-0629</strain>
    </source>
</reference>
<comment type="caution">
    <text evidence="2">The sequence shown here is derived from an EMBL/GenBank/DDBJ whole genome shotgun (WGS) entry which is preliminary data.</text>
</comment>
<protein>
    <submittedName>
        <fullName evidence="2">Uncharacterized protein</fullName>
    </submittedName>
</protein>
<dbReference type="Pfam" id="PF02458">
    <property type="entry name" value="Transferase"/>
    <property type="match status" value="1"/>
</dbReference>
<organism evidence="2 3">
    <name type="scientific">Daldinia eschscholtzii</name>
    <dbReference type="NCBI Taxonomy" id="292717"/>
    <lineage>
        <taxon>Eukaryota</taxon>
        <taxon>Fungi</taxon>
        <taxon>Dikarya</taxon>
        <taxon>Ascomycota</taxon>
        <taxon>Pezizomycotina</taxon>
        <taxon>Sordariomycetes</taxon>
        <taxon>Xylariomycetidae</taxon>
        <taxon>Xylariales</taxon>
        <taxon>Hypoxylaceae</taxon>
        <taxon>Daldinia</taxon>
    </lineage>
</organism>
<dbReference type="AlphaFoldDB" id="A0AAX6MNQ1"/>
<dbReference type="GO" id="GO:0016740">
    <property type="term" value="F:transferase activity"/>
    <property type="evidence" value="ECO:0007669"/>
    <property type="project" value="UniProtKB-KW"/>
</dbReference>
<dbReference type="PANTHER" id="PTHR31896:SF13">
    <property type="entry name" value="TRICHOTHECENE 3-O-ACETYLTRANSFERASE"/>
    <property type="match status" value="1"/>
</dbReference>
<dbReference type="Gene3D" id="3.30.559.10">
    <property type="entry name" value="Chloramphenicol acetyltransferase-like domain"/>
    <property type="match status" value="2"/>
</dbReference>
<evidence type="ECO:0000313" key="3">
    <source>
        <dbReference type="Proteomes" id="UP001369815"/>
    </source>
</evidence>
<dbReference type="Proteomes" id="UP001369815">
    <property type="component" value="Unassembled WGS sequence"/>
</dbReference>
<dbReference type="InterPro" id="IPR023213">
    <property type="entry name" value="CAT-like_dom_sf"/>
</dbReference>
<dbReference type="InterPro" id="IPR051283">
    <property type="entry name" value="Sec_Metabolite_Acyltrans"/>
</dbReference>
<name>A0AAX6MNQ1_9PEZI</name>
<dbReference type="EMBL" id="JBANMG010000004">
    <property type="protein sequence ID" value="KAK6954106.1"/>
    <property type="molecule type" value="Genomic_DNA"/>
</dbReference>
<sequence length="483" mass="55069">MPKQDIYQLHPNGWENDPEVEIRKVTTLDYLAACVYTNYAAFFRLDDDKKQLAASVLKAGLEHTITQIRHIVGTIEKDEEKGGHVFVKKKDSTVPFHVQWLDTPEDGDKYPSIDDLEKANFASVAMGDLKLWSVEPMTYGEKPEAHPDNHPIISAFKANFIRGGLVLNLHFHHYACDVMGMSGFVEQFADNCYAIMNNTPFPPWSDAHFGVPSFIKDLPPEDQMIDGPPQPQRHPDHMGATMYLFHLPKSKAAELKKLAQPDDGTWISTYDAFIAFLFRTTTRLRAPVFKPDMSANIAWAQSMDMRRRLHTPKCPPRMQGNVYFVASSTMTRVQQPTVAQIISEWPLSRLAQYVRQMTNEVTQERVDEVLNQLAPIRDKPALMTRSDSFPPLSNLQTDHRDVKVTMSDFGFGKPIGYRHVIDVVTENLTFVYPPRDRSPESDEGPELSISYETRLADGLLNDPEWNKYFEYRGIDCVHAGKHQ</sequence>
<evidence type="ECO:0000313" key="2">
    <source>
        <dbReference type="EMBL" id="KAK6954106.1"/>
    </source>
</evidence>
<dbReference type="PANTHER" id="PTHR31896">
    <property type="entry name" value="FAMILY REGULATORY PROTEIN, PUTATIVE (AFU_ORTHOLOGUE AFUA_3G14730)-RELATED"/>
    <property type="match status" value="1"/>
</dbReference>
<evidence type="ECO:0000256" key="1">
    <source>
        <dbReference type="ARBA" id="ARBA00022679"/>
    </source>
</evidence>
<proteinExistence type="predicted"/>
<gene>
    <name evidence="2" type="ORF">Daesc_004068</name>
</gene>
<keyword evidence="1" id="KW-0808">Transferase</keyword>
<accession>A0AAX6MNQ1</accession>